<dbReference type="CDD" id="cd00293">
    <property type="entry name" value="USP-like"/>
    <property type="match status" value="1"/>
</dbReference>
<dbReference type="InterPro" id="IPR006015">
    <property type="entry name" value="Universal_stress_UspA"/>
</dbReference>
<dbReference type="OrthoDB" id="8547832at2"/>
<proteinExistence type="inferred from homology"/>
<keyword evidence="2" id="KW-0963">Cytoplasm</keyword>
<accession>A0A2L0X374</accession>
<name>A0A2L0X374_9BURK</name>
<dbReference type="SUPFAM" id="SSF52402">
    <property type="entry name" value="Adenine nucleotide alpha hydrolases-like"/>
    <property type="match status" value="1"/>
</dbReference>
<dbReference type="PANTHER" id="PTHR46268">
    <property type="entry name" value="STRESS RESPONSE PROTEIN NHAX"/>
    <property type="match status" value="1"/>
</dbReference>
<evidence type="ECO:0000256" key="2">
    <source>
        <dbReference type="PIRNR" id="PIRNR006276"/>
    </source>
</evidence>
<comment type="similarity">
    <text evidence="1 2">Belongs to the universal stress protein A family.</text>
</comment>
<dbReference type="InterPro" id="IPR006016">
    <property type="entry name" value="UspA"/>
</dbReference>
<dbReference type="Proteomes" id="UP000253772">
    <property type="component" value="Chromosome c2"/>
</dbReference>
<dbReference type="EMBL" id="CP037901">
    <property type="protein sequence ID" value="QBP12400.1"/>
    <property type="molecule type" value="Genomic_DNA"/>
</dbReference>
<evidence type="ECO:0000256" key="1">
    <source>
        <dbReference type="ARBA" id="ARBA00008791"/>
    </source>
</evidence>
<protein>
    <recommendedName>
        <fullName evidence="2">Universal stress protein</fullName>
    </recommendedName>
</protein>
<dbReference type="PIRSF" id="PIRSF006276">
    <property type="entry name" value="UspA"/>
    <property type="match status" value="1"/>
</dbReference>
<dbReference type="PRINTS" id="PR01438">
    <property type="entry name" value="UNVRSLSTRESS"/>
</dbReference>
<dbReference type="InterPro" id="IPR014729">
    <property type="entry name" value="Rossmann-like_a/b/a_fold"/>
</dbReference>
<sequence length="161" mass="17366">MHQHILVAVDDSPCARRALNEAVGLASAFHAKLEILHVIDYSFLQYDFGYGDFTELRPQLTAAGESLLKEAGEIAGAAGLEHHETLIDDLATMGNIADRVNGYARTCSADIVVIGTHGRHGLKRMLLGSVAESLARDCPVPVVLVRDDSPARTAEHPDARK</sequence>
<dbReference type="RefSeq" id="WP_024570795.1">
    <property type="nucleotide sequence ID" value="NZ_CP026544.1"/>
</dbReference>
<evidence type="ECO:0000313" key="4">
    <source>
        <dbReference type="Proteomes" id="UP000253772"/>
    </source>
</evidence>
<organism evidence="3 4">
    <name type="scientific">Cupriavidus metallidurans</name>
    <dbReference type="NCBI Taxonomy" id="119219"/>
    <lineage>
        <taxon>Bacteria</taxon>
        <taxon>Pseudomonadati</taxon>
        <taxon>Pseudomonadota</taxon>
        <taxon>Betaproteobacteria</taxon>
        <taxon>Burkholderiales</taxon>
        <taxon>Burkholderiaceae</taxon>
        <taxon>Cupriavidus</taxon>
    </lineage>
</organism>
<dbReference type="Gene3D" id="3.40.50.620">
    <property type="entry name" value="HUPs"/>
    <property type="match status" value="1"/>
</dbReference>
<dbReference type="AlphaFoldDB" id="A0A2L0X374"/>
<gene>
    <name evidence="3" type="ORF">DDF84_021920</name>
</gene>
<reference evidence="3 4" key="1">
    <citation type="submission" date="2019-03" db="EMBL/GenBank/DDBJ databases">
        <title>Comparative insights into the high quality Complete genome sequence of highly metal resistant Cupriavidus metallidurans strain BS1 isolated from a gold-copper mine.</title>
        <authorList>
            <person name="Mazhar H.S."/>
            <person name="Rensing C."/>
        </authorList>
    </citation>
    <scope>NUCLEOTIDE SEQUENCE [LARGE SCALE GENOMIC DNA]</scope>
    <source>
        <strain evidence="3 4">BS1</strain>
    </source>
</reference>
<dbReference type="GO" id="GO:0005737">
    <property type="term" value="C:cytoplasm"/>
    <property type="evidence" value="ECO:0007669"/>
    <property type="project" value="UniProtKB-SubCell"/>
</dbReference>
<evidence type="ECO:0000313" key="3">
    <source>
        <dbReference type="EMBL" id="QBP12400.1"/>
    </source>
</evidence>
<dbReference type="Pfam" id="PF00582">
    <property type="entry name" value="Usp"/>
    <property type="match status" value="1"/>
</dbReference>
<dbReference type="PANTHER" id="PTHR46268:SF15">
    <property type="entry name" value="UNIVERSAL STRESS PROTEIN HP_0031"/>
    <property type="match status" value="1"/>
</dbReference>
<comment type="subcellular location">
    <subcellularLocation>
        <location evidence="2">Cytoplasm</location>
    </subcellularLocation>
</comment>